<dbReference type="InterPro" id="IPR054168">
    <property type="entry name" value="PG_1098_Fer"/>
</dbReference>
<dbReference type="EMBL" id="FOZP01000001">
    <property type="protein sequence ID" value="SFS29686.1"/>
    <property type="molecule type" value="Genomic_DNA"/>
</dbReference>
<dbReference type="CDD" id="cd02440">
    <property type="entry name" value="AdoMet_MTases"/>
    <property type="match status" value="1"/>
</dbReference>
<keyword evidence="4" id="KW-1185">Reference proteome</keyword>
<dbReference type="InterPro" id="IPR029063">
    <property type="entry name" value="SAM-dependent_MTases_sf"/>
</dbReference>
<dbReference type="Proteomes" id="UP000199312">
    <property type="component" value="Unassembled WGS sequence"/>
</dbReference>
<dbReference type="Pfam" id="PF22013">
    <property type="entry name" value="PG_1098_Fer"/>
    <property type="match status" value="1"/>
</dbReference>
<evidence type="ECO:0000313" key="3">
    <source>
        <dbReference type="EMBL" id="SFS29686.1"/>
    </source>
</evidence>
<dbReference type="Gene3D" id="3.40.50.150">
    <property type="entry name" value="Vaccinia Virus protein VP39"/>
    <property type="match status" value="1"/>
</dbReference>
<sequence>MNLNILHTEVQDFINSNLKTDITKLILKGSPFQNVSIQEIAAQIVSKNKCETKLPTWFSTENIYFPNKLNIEQTSSEITATYKANLVSGNTLVDITGGFGVDAYFFSHKVKNVTHCEINSELSEIVTHNYQQIKVTNIETKNNDGLAFLTEKNQKFDWIYTDPSRRNDTKGKVFLLEDCLPNIPKNLELLFNHAESILIKVSPILDITSAIRELNFVKEIHIVAIENEVKELLFILKKDYIKAIEIKTMNFNKNGNQKFDFIFNEDSNVTYSEPKKYLYEPNSAILKAGGFYQISKKLTIDKLHPHSHLYTSNELVDFPGRTFKIEHCISYDKKLIKKLIPSKKANITTRNFPESVEQIRKKTSLKDGGNQYLFFTTNYNDKLQVIICTKN</sequence>
<evidence type="ECO:0000259" key="1">
    <source>
        <dbReference type="Pfam" id="PF18096"/>
    </source>
</evidence>
<protein>
    <submittedName>
        <fullName evidence="3">Uncharacterized protein</fullName>
    </submittedName>
</protein>
<dbReference type="Gene3D" id="1.10.10.1110">
    <property type="entry name" value="Methyltransferase PG1098, N-terminal domain"/>
    <property type="match status" value="1"/>
</dbReference>
<dbReference type="RefSeq" id="WP_090221649.1">
    <property type="nucleotide sequence ID" value="NZ_FOZP01000001.1"/>
</dbReference>
<feature type="domain" description="PG-1098 ferredoxin-like" evidence="2">
    <location>
        <begin position="277"/>
        <end position="319"/>
    </location>
</feature>
<dbReference type="AlphaFoldDB" id="A0A1I6NNZ4"/>
<evidence type="ECO:0000259" key="2">
    <source>
        <dbReference type="Pfam" id="PF22013"/>
    </source>
</evidence>
<organism evidence="3 4">
    <name type="scientific">Lutibacter maritimus</name>
    <dbReference type="NCBI Taxonomy" id="593133"/>
    <lineage>
        <taxon>Bacteria</taxon>
        <taxon>Pseudomonadati</taxon>
        <taxon>Bacteroidota</taxon>
        <taxon>Flavobacteriia</taxon>
        <taxon>Flavobacteriales</taxon>
        <taxon>Flavobacteriaceae</taxon>
        <taxon>Lutibacter</taxon>
    </lineage>
</organism>
<feature type="domain" description="THUMP-like" evidence="1">
    <location>
        <begin position="320"/>
        <end position="390"/>
    </location>
</feature>
<dbReference type="InterPro" id="IPR041497">
    <property type="entry name" value="Thump-like"/>
</dbReference>
<evidence type="ECO:0000313" key="4">
    <source>
        <dbReference type="Proteomes" id="UP000199312"/>
    </source>
</evidence>
<gene>
    <name evidence="3" type="ORF">SAMN04488006_0237</name>
</gene>
<reference evidence="4" key="1">
    <citation type="submission" date="2016-10" db="EMBL/GenBank/DDBJ databases">
        <authorList>
            <person name="Varghese N."/>
            <person name="Submissions S."/>
        </authorList>
    </citation>
    <scope>NUCLEOTIDE SEQUENCE [LARGE SCALE GENOMIC DNA]</scope>
    <source>
        <strain evidence="4">DSM 24450</strain>
    </source>
</reference>
<dbReference type="Pfam" id="PF18096">
    <property type="entry name" value="Thump_like"/>
    <property type="match status" value="1"/>
</dbReference>
<accession>A0A1I6NNZ4</accession>
<proteinExistence type="predicted"/>
<dbReference type="STRING" id="593133.SAMN04488006_0237"/>
<dbReference type="OrthoDB" id="1000417at2"/>
<dbReference type="SUPFAM" id="SSF53335">
    <property type="entry name" value="S-adenosyl-L-methionine-dependent methyltransferases"/>
    <property type="match status" value="1"/>
</dbReference>
<name>A0A1I6NNZ4_9FLAO</name>